<accession>A0A0L6V710</accession>
<feature type="chain" id="PRO_5005568244" evidence="2">
    <location>
        <begin position="21"/>
        <end position="150"/>
    </location>
</feature>
<feature type="compositionally biased region" description="Basic and acidic residues" evidence="1">
    <location>
        <begin position="52"/>
        <end position="82"/>
    </location>
</feature>
<sequence length="150" mass="16925">MQFLHQVPFVVLFLSAIAWCNPVLHLEPAHTSPIHARDFAVIPENWITSTLQKRESSPSPREPGKKGDNSAAKDQEKTVKLQQKIEKQKEKIEAAEKKLKKEKEKLEHLKQVCLPLSFCLTSVIKSQVKGNPDPSKAKENSPVEIPNSKK</sequence>
<proteinExistence type="predicted"/>
<keyword evidence="2" id="KW-0732">Signal</keyword>
<protein>
    <submittedName>
        <fullName evidence="3">Uncharacterized protein</fullName>
    </submittedName>
</protein>
<evidence type="ECO:0000313" key="3">
    <source>
        <dbReference type="EMBL" id="KNZ56504.1"/>
    </source>
</evidence>
<dbReference type="Proteomes" id="UP000037035">
    <property type="component" value="Unassembled WGS sequence"/>
</dbReference>
<feature type="region of interest" description="Disordered" evidence="1">
    <location>
        <begin position="50"/>
        <end position="82"/>
    </location>
</feature>
<dbReference type="VEuPathDB" id="FungiDB:VP01_238g11"/>
<organism evidence="3 4">
    <name type="scientific">Puccinia sorghi</name>
    <dbReference type="NCBI Taxonomy" id="27349"/>
    <lineage>
        <taxon>Eukaryota</taxon>
        <taxon>Fungi</taxon>
        <taxon>Dikarya</taxon>
        <taxon>Basidiomycota</taxon>
        <taxon>Pucciniomycotina</taxon>
        <taxon>Pucciniomycetes</taxon>
        <taxon>Pucciniales</taxon>
        <taxon>Pucciniaceae</taxon>
        <taxon>Puccinia</taxon>
    </lineage>
</organism>
<dbReference type="EMBL" id="LAVV01007269">
    <property type="protein sequence ID" value="KNZ56504.1"/>
    <property type="molecule type" value="Genomic_DNA"/>
</dbReference>
<evidence type="ECO:0000256" key="1">
    <source>
        <dbReference type="SAM" id="MobiDB-lite"/>
    </source>
</evidence>
<dbReference type="AlphaFoldDB" id="A0A0L6V710"/>
<evidence type="ECO:0000313" key="4">
    <source>
        <dbReference type="Proteomes" id="UP000037035"/>
    </source>
</evidence>
<evidence type="ECO:0000256" key="2">
    <source>
        <dbReference type="SAM" id="SignalP"/>
    </source>
</evidence>
<name>A0A0L6V710_9BASI</name>
<feature type="signal peptide" evidence="2">
    <location>
        <begin position="1"/>
        <end position="20"/>
    </location>
</feature>
<keyword evidence="4" id="KW-1185">Reference proteome</keyword>
<comment type="caution">
    <text evidence="3">The sequence shown here is derived from an EMBL/GenBank/DDBJ whole genome shotgun (WGS) entry which is preliminary data.</text>
</comment>
<feature type="region of interest" description="Disordered" evidence="1">
    <location>
        <begin position="127"/>
        <end position="150"/>
    </location>
</feature>
<reference evidence="3 4" key="1">
    <citation type="submission" date="2015-08" db="EMBL/GenBank/DDBJ databases">
        <title>Next Generation Sequencing and Analysis of the Genome of Puccinia sorghi L Schw, the Causal Agent of Maize Common Rust.</title>
        <authorList>
            <person name="Rochi L."/>
            <person name="Burguener G."/>
            <person name="Darino M."/>
            <person name="Turjanski A."/>
            <person name="Kreff E."/>
            <person name="Dieguez M.J."/>
            <person name="Sacco F."/>
        </authorList>
    </citation>
    <scope>NUCLEOTIDE SEQUENCE [LARGE SCALE GENOMIC DNA]</scope>
    <source>
        <strain evidence="3 4">RO10H11247</strain>
    </source>
</reference>
<gene>
    <name evidence="3" type="ORF">VP01_238g11</name>
</gene>